<accession>A0A2J7PI49</accession>
<protein>
    <submittedName>
        <fullName evidence="2">Uncharacterized protein</fullName>
    </submittedName>
</protein>
<reference evidence="2 3" key="1">
    <citation type="submission" date="2017-12" db="EMBL/GenBank/DDBJ databases">
        <title>Hemimetabolous genomes reveal molecular basis of termite eusociality.</title>
        <authorList>
            <person name="Harrison M.C."/>
            <person name="Jongepier E."/>
            <person name="Robertson H.M."/>
            <person name="Arning N."/>
            <person name="Bitard-Feildel T."/>
            <person name="Chao H."/>
            <person name="Childers C.P."/>
            <person name="Dinh H."/>
            <person name="Doddapaneni H."/>
            <person name="Dugan S."/>
            <person name="Gowin J."/>
            <person name="Greiner C."/>
            <person name="Han Y."/>
            <person name="Hu H."/>
            <person name="Hughes D.S.T."/>
            <person name="Huylmans A.-K."/>
            <person name="Kemena C."/>
            <person name="Kremer L.P.M."/>
            <person name="Lee S.L."/>
            <person name="Lopez-Ezquerra A."/>
            <person name="Mallet L."/>
            <person name="Monroy-Kuhn J.M."/>
            <person name="Moser A."/>
            <person name="Murali S.C."/>
            <person name="Muzny D.M."/>
            <person name="Otani S."/>
            <person name="Piulachs M.-D."/>
            <person name="Poelchau M."/>
            <person name="Qu J."/>
            <person name="Schaub F."/>
            <person name="Wada-Katsumata A."/>
            <person name="Worley K.C."/>
            <person name="Xie Q."/>
            <person name="Ylla G."/>
            <person name="Poulsen M."/>
            <person name="Gibbs R.A."/>
            <person name="Schal C."/>
            <person name="Richards S."/>
            <person name="Belles X."/>
            <person name="Korb J."/>
            <person name="Bornberg-Bauer E."/>
        </authorList>
    </citation>
    <scope>NUCLEOTIDE SEQUENCE [LARGE SCALE GENOMIC DNA]</scope>
    <source>
        <tissue evidence="2">Whole body</tissue>
    </source>
</reference>
<keyword evidence="3" id="KW-1185">Reference proteome</keyword>
<proteinExistence type="predicted"/>
<sequence length="188" mass="18911">QEFPRILWNPKVHHRVHKSPPLVPIPSQINPIHTIPAYLSKIHFILSIVFFCLVAVTVVCGNPQYGGYPYGGVPGPQGYGAPAPVRDTPEVAAAKAAHFAAYNAAASAAAGAPNHGAYGAPYGGAPYAGAPGYGAPGYGAPYAGAPGYGGQYGGAPGIVNGVPADTPEVAAAKAAHLAAHAQAGNHYG</sequence>
<evidence type="ECO:0000313" key="3">
    <source>
        <dbReference type="Proteomes" id="UP000235965"/>
    </source>
</evidence>
<feature type="transmembrane region" description="Helical" evidence="1">
    <location>
        <begin position="42"/>
        <end position="61"/>
    </location>
</feature>
<gene>
    <name evidence="2" type="ORF">B7P43_G04617</name>
</gene>
<keyword evidence="1" id="KW-0812">Transmembrane</keyword>
<dbReference type="InParanoid" id="A0A2J7PI49"/>
<evidence type="ECO:0000256" key="1">
    <source>
        <dbReference type="SAM" id="Phobius"/>
    </source>
</evidence>
<organism evidence="2 3">
    <name type="scientific">Cryptotermes secundus</name>
    <dbReference type="NCBI Taxonomy" id="105785"/>
    <lineage>
        <taxon>Eukaryota</taxon>
        <taxon>Metazoa</taxon>
        <taxon>Ecdysozoa</taxon>
        <taxon>Arthropoda</taxon>
        <taxon>Hexapoda</taxon>
        <taxon>Insecta</taxon>
        <taxon>Pterygota</taxon>
        <taxon>Neoptera</taxon>
        <taxon>Polyneoptera</taxon>
        <taxon>Dictyoptera</taxon>
        <taxon>Blattodea</taxon>
        <taxon>Blattoidea</taxon>
        <taxon>Termitoidae</taxon>
        <taxon>Kalotermitidae</taxon>
        <taxon>Cryptotermitinae</taxon>
        <taxon>Cryptotermes</taxon>
    </lineage>
</organism>
<comment type="caution">
    <text evidence="2">The sequence shown here is derived from an EMBL/GenBank/DDBJ whole genome shotgun (WGS) entry which is preliminary data.</text>
</comment>
<dbReference type="Proteomes" id="UP000235965">
    <property type="component" value="Unassembled WGS sequence"/>
</dbReference>
<keyword evidence="1" id="KW-0472">Membrane</keyword>
<name>A0A2J7PI49_9NEOP</name>
<dbReference type="EMBL" id="NEVH01025129">
    <property type="protein sequence ID" value="PNF16015.1"/>
    <property type="molecule type" value="Genomic_DNA"/>
</dbReference>
<evidence type="ECO:0000313" key="2">
    <source>
        <dbReference type="EMBL" id="PNF16015.1"/>
    </source>
</evidence>
<dbReference type="AlphaFoldDB" id="A0A2J7PI49"/>
<keyword evidence="1" id="KW-1133">Transmembrane helix</keyword>
<dbReference type="STRING" id="105785.A0A2J7PI49"/>
<feature type="non-terminal residue" evidence="2">
    <location>
        <position position="1"/>
    </location>
</feature>